<dbReference type="Gene3D" id="1.20.1640.10">
    <property type="entry name" value="Multidrug efflux transporter AcrB transmembrane domain"/>
    <property type="match status" value="1"/>
</dbReference>
<reference evidence="4 5" key="1">
    <citation type="submission" date="2009-05" db="EMBL/GenBank/DDBJ databases">
        <title>The draft genome of Acidovorax delafieldii 2AN.</title>
        <authorList>
            <consortium name="US DOE Joint Genome Institute (JGI-PGF)"/>
            <person name="Lucas S."/>
            <person name="Copeland A."/>
            <person name="Lapidus A."/>
            <person name="Glavina del Rio T."/>
            <person name="Tice H."/>
            <person name="Bruce D."/>
            <person name="Goodwin L."/>
            <person name="Pitluck S."/>
            <person name="Larimer F."/>
            <person name="Land M.L."/>
            <person name="Hauser L."/>
            <person name="Shelobolina E.S."/>
            <person name="Picardal F."/>
            <person name="Roden E."/>
            <person name="Emerson D."/>
        </authorList>
    </citation>
    <scope>NUCLEOTIDE SEQUENCE [LARGE SCALE GENOMIC DNA]</scope>
    <source>
        <strain evidence="4 5">2AN</strain>
    </source>
</reference>
<feature type="transmembrane region" description="Helical" evidence="3">
    <location>
        <begin position="56"/>
        <end position="75"/>
    </location>
</feature>
<evidence type="ECO:0000256" key="2">
    <source>
        <dbReference type="ARBA" id="ARBA00022989"/>
    </source>
</evidence>
<dbReference type="EMBL" id="ACQT01000186">
    <property type="protein sequence ID" value="EER58917.1"/>
    <property type="molecule type" value="Genomic_DNA"/>
</dbReference>
<sequence>MLFKTEFSLIALIGVILLIGIVKKNAIMMIDFALVRQRGGHASAAQSIYRACNLRLRPILMTTLAAIFGALPLALGRADGAELRQPLGIAVVGGLLFSQILTLYTTPVVYVALDRLRGRAVRAMRRLRRPVADTALAAPALQGTD</sequence>
<keyword evidence="3" id="KW-0472">Membrane</keyword>
<keyword evidence="2 3" id="KW-1133">Transmembrane helix</keyword>
<evidence type="ECO:0000313" key="5">
    <source>
        <dbReference type="Proteomes" id="UP000003856"/>
    </source>
</evidence>
<name>C5T9C8_ACIDE</name>
<dbReference type="GO" id="GO:0005886">
    <property type="term" value="C:plasma membrane"/>
    <property type="evidence" value="ECO:0007669"/>
    <property type="project" value="TreeGrafter"/>
</dbReference>
<protein>
    <submittedName>
        <fullName evidence="4">Acriflavin resistance protein</fullName>
    </submittedName>
</protein>
<keyword evidence="1 3" id="KW-0812">Transmembrane</keyword>
<dbReference type="PANTHER" id="PTHR32063">
    <property type="match status" value="1"/>
</dbReference>
<dbReference type="Pfam" id="PF00873">
    <property type="entry name" value="ACR_tran"/>
    <property type="match status" value="1"/>
</dbReference>
<evidence type="ECO:0000256" key="3">
    <source>
        <dbReference type="SAM" id="Phobius"/>
    </source>
</evidence>
<dbReference type="AlphaFoldDB" id="C5T9C8"/>
<dbReference type="InterPro" id="IPR001036">
    <property type="entry name" value="Acrflvin-R"/>
</dbReference>
<gene>
    <name evidence="4" type="ORF">AcdelDRAFT_3508</name>
</gene>
<evidence type="ECO:0000313" key="4">
    <source>
        <dbReference type="EMBL" id="EER58917.1"/>
    </source>
</evidence>
<organism evidence="4 5">
    <name type="scientific">Acidovorax delafieldii 2AN</name>
    <dbReference type="NCBI Taxonomy" id="573060"/>
    <lineage>
        <taxon>Bacteria</taxon>
        <taxon>Pseudomonadati</taxon>
        <taxon>Pseudomonadota</taxon>
        <taxon>Betaproteobacteria</taxon>
        <taxon>Burkholderiales</taxon>
        <taxon>Comamonadaceae</taxon>
        <taxon>Acidovorax</taxon>
    </lineage>
</organism>
<accession>C5T9C8</accession>
<feature type="transmembrane region" description="Helical" evidence="3">
    <location>
        <begin position="87"/>
        <end position="113"/>
    </location>
</feature>
<dbReference type="GO" id="GO:0042910">
    <property type="term" value="F:xenobiotic transmembrane transporter activity"/>
    <property type="evidence" value="ECO:0007669"/>
    <property type="project" value="TreeGrafter"/>
</dbReference>
<evidence type="ECO:0000256" key="1">
    <source>
        <dbReference type="ARBA" id="ARBA00022692"/>
    </source>
</evidence>
<comment type="caution">
    <text evidence="4">The sequence shown here is derived from an EMBL/GenBank/DDBJ whole genome shotgun (WGS) entry which is preliminary data.</text>
</comment>
<proteinExistence type="predicted"/>
<dbReference type="PANTHER" id="PTHR32063:SF34">
    <property type="entry name" value="MULTIDRUG RESISTANCE PROTEIN MDTC"/>
    <property type="match status" value="1"/>
</dbReference>
<dbReference type="PATRIC" id="fig|573060.9.peg.1489"/>
<dbReference type="SUPFAM" id="SSF82866">
    <property type="entry name" value="Multidrug efflux transporter AcrB transmembrane domain"/>
    <property type="match status" value="1"/>
</dbReference>
<keyword evidence="5" id="KW-1185">Reference proteome</keyword>
<dbReference type="Proteomes" id="UP000003856">
    <property type="component" value="Unassembled WGS sequence"/>
</dbReference>